<dbReference type="GO" id="GO:0016987">
    <property type="term" value="F:sigma factor activity"/>
    <property type="evidence" value="ECO:0007669"/>
    <property type="project" value="UniProtKB-KW"/>
</dbReference>
<dbReference type="PANTHER" id="PTHR43133">
    <property type="entry name" value="RNA POLYMERASE ECF-TYPE SIGMA FACTO"/>
    <property type="match status" value="1"/>
</dbReference>
<evidence type="ECO:0000256" key="4">
    <source>
        <dbReference type="ARBA" id="ARBA00023082"/>
    </source>
</evidence>
<dbReference type="SUPFAM" id="SSF88659">
    <property type="entry name" value="Sigma3 and sigma4 domains of RNA polymerase sigma factors"/>
    <property type="match status" value="1"/>
</dbReference>
<keyword evidence="10" id="KW-1185">Reference proteome</keyword>
<dbReference type="Pfam" id="PF12680">
    <property type="entry name" value="SnoaL_2"/>
    <property type="match status" value="1"/>
</dbReference>
<dbReference type="InterPro" id="IPR039425">
    <property type="entry name" value="RNA_pol_sigma-70-like"/>
</dbReference>
<dbReference type="InterPro" id="IPR036388">
    <property type="entry name" value="WH-like_DNA-bd_sf"/>
</dbReference>
<keyword evidence="5" id="KW-0804">Transcription</keyword>
<feature type="domain" description="SnoaL-like" evidence="8">
    <location>
        <begin position="210"/>
        <end position="281"/>
    </location>
</feature>
<evidence type="ECO:0000256" key="3">
    <source>
        <dbReference type="ARBA" id="ARBA00023015"/>
    </source>
</evidence>
<evidence type="ECO:0000259" key="6">
    <source>
        <dbReference type="Pfam" id="PF04542"/>
    </source>
</evidence>
<dbReference type="InterPro" id="IPR032710">
    <property type="entry name" value="NTF2-like_dom_sf"/>
</dbReference>
<evidence type="ECO:0000259" key="8">
    <source>
        <dbReference type="Pfam" id="PF12680"/>
    </source>
</evidence>
<dbReference type="InterPro" id="IPR013324">
    <property type="entry name" value="RNA_pol_sigma_r3/r4-like"/>
</dbReference>
<dbReference type="PANTHER" id="PTHR43133:SF65">
    <property type="entry name" value="ECF RNA POLYMERASE SIGMA FACTOR SIGG"/>
    <property type="match status" value="1"/>
</dbReference>
<dbReference type="SUPFAM" id="SSF54427">
    <property type="entry name" value="NTF2-like"/>
    <property type="match status" value="1"/>
</dbReference>
<comment type="subunit">
    <text evidence="2">Interacts transiently with the RNA polymerase catalytic core formed by RpoA, RpoB, RpoC and RpoZ (2 alpha, 1 beta, 1 beta' and 1 omega subunit) to form the RNA polymerase holoenzyme that can initiate transcription.</text>
</comment>
<dbReference type="Gene3D" id="1.10.1740.10">
    <property type="match status" value="1"/>
</dbReference>
<name>A0A365H189_9ACTN</name>
<sequence>MDNPPVARVAGVDVAEPAVGLLAAARSGDEAAFGALLAPHRRALHLHCYRMLGSLDEAEEALQETMVRAWRGLHTYAGRAPLRHWLHRIATTTCLKAIERRGRAPATVAEVGHLQPYPDRWLDELDPAVVVERREAVALAFVAALQLLPATQRAVVLLREVLCWSAAEVADYLGSSVPAVNSALQRGRATLRAHAAPRQRALTSYEQEIVRRFVHSWEHRDLGALAALLREDAILRMPPEPLEVVGRAAVTEFFATVPAEGRLDRIRLVETAANRQPALAAYLPDTTGACHGYGVMVLTIEPAGVAEIIGFADADVFDRFGLPRVAPMSRRAARDL</sequence>
<dbReference type="Pfam" id="PF04542">
    <property type="entry name" value="Sigma70_r2"/>
    <property type="match status" value="1"/>
</dbReference>
<dbReference type="Proteomes" id="UP000251891">
    <property type="component" value="Unassembled WGS sequence"/>
</dbReference>
<dbReference type="InterPro" id="IPR014305">
    <property type="entry name" value="RNA_pol_sigma-G_actinobac"/>
</dbReference>
<gene>
    <name evidence="9" type="ORF">DPM19_22825</name>
</gene>
<feature type="domain" description="RNA polymerase sigma-70 region 2" evidence="6">
    <location>
        <begin position="38"/>
        <end position="103"/>
    </location>
</feature>
<dbReference type="NCBIfam" id="TIGR02937">
    <property type="entry name" value="sigma70-ECF"/>
    <property type="match status" value="1"/>
</dbReference>
<evidence type="ECO:0000313" key="10">
    <source>
        <dbReference type="Proteomes" id="UP000251891"/>
    </source>
</evidence>
<comment type="caution">
    <text evidence="9">The sequence shown here is derived from an EMBL/GenBank/DDBJ whole genome shotgun (WGS) entry which is preliminary data.</text>
</comment>
<protein>
    <submittedName>
        <fullName evidence="9">RNA polymerase subunit sigma-70</fullName>
    </submittedName>
</protein>
<dbReference type="GO" id="GO:0006352">
    <property type="term" value="P:DNA-templated transcription initiation"/>
    <property type="evidence" value="ECO:0007669"/>
    <property type="project" value="InterPro"/>
</dbReference>
<evidence type="ECO:0000256" key="2">
    <source>
        <dbReference type="ARBA" id="ARBA00011344"/>
    </source>
</evidence>
<evidence type="ECO:0000256" key="5">
    <source>
        <dbReference type="ARBA" id="ARBA00023163"/>
    </source>
</evidence>
<dbReference type="Gene3D" id="3.10.450.50">
    <property type="match status" value="1"/>
</dbReference>
<dbReference type="InterPro" id="IPR013249">
    <property type="entry name" value="RNA_pol_sigma70_r4_t2"/>
</dbReference>
<comment type="similarity">
    <text evidence="1">Belongs to the sigma-70 factor family. ECF subfamily.</text>
</comment>
<feature type="domain" description="RNA polymerase sigma factor 70 region 4 type 2" evidence="7">
    <location>
        <begin position="140"/>
        <end position="191"/>
    </location>
</feature>
<proteinExistence type="inferred from homology"/>
<dbReference type="EMBL" id="QLYX01000011">
    <property type="protein sequence ID" value="RAY12854.1"/>
    <property type="molecule type" value="Genomic_DNA"/>
</dbReference>
<dbReference type="GO" id="GO:0003677">
    <property type="term" value="F:DNA binding"/>
    <property type="evidence" value="ECO:0007669"/>
    <property type="project" value="InterPro"/>
</dbReference>
<evidence type="ECO:0000259" key="7">
    <source>
        <dbReference type="Pfam" id="PF08281"/>
    </source>
</evidence>
<keyword evidence="4" id="KW-0731">Sigma factor</keyword>
<dbReference type="CDD" id="cd06171">
    <property type="entry name" value="Sigma70_r4"/>
    <property type="match status" value="1"/>
</dbReference>
<dbReference type="InterPro" id="IPR037401">
    <property type="entry name" value="SnoaL-like"/>
</dbReference>
<dbReference type="Gene3D" id="1.10.10.10">
    <property type="entry name" value="Winged helix-like DNA-binding domain superfamily/Winged helix DNA-binding domain"/>
    <property type="match status" value="1"/>
</dbReference>
<evidence type="ECO:0000313" key="9">
    <source>
        <dbReference type="EMBL" id="RAY12854.1"/>
    </source>
</evidence>
<dbReference type="InterPro" id="IPR007627">
    <property type="entry name" value="RNA_pol_sigma70_r2"/>
</dbReference>
<dbReference type="InterPro" id="IPR014284">
    <property type="entry name" value="RNA_pol_sigma-70_dom"/>
</dbReference>
<dbReference type="Pfam" id="PF08281">
    <property type="entry name" value="Sigma70_r4_2"/>
    <property type="match status" value="1"/>
</dbReference>
<dbReference type="SUPFAM" id="SSF88946">
    <property type="entry name" value="Sigma2 domain of RNA polymerase sigma factors"/>
    <property type="match status" value="1"/>
</dbReference>
<keyword evidence="3" id="KW-0805">Transcription regulation</keyword>
<dbReference type="NCBIfam" id="NF006089">
    <property type="entry name" value="PRK08241.1"/>
    <property type="match status" value="1"/>
</dbReference>
<dbReference type="NCBIfam" id="TIGR02960">
    <property type="entry name" value="SigX5"/>
    <property type="match status" value="1"/>
</dbReference>
<dbReference type="InterPro" id="IPR013325">
    <property type="entry name" value="RNA_pol_sigma_r2"/>
</dbReference>
<organism evidence="9 10">
    <name type="scientific">Actinomadura craniellae</name>
    <dbReference type="NCBI Taxonomy" id="2231787"/>
    <lineage>
        <taxon>Bacteria</taxon>
        <taxon>Bacillati</taxon>
        <taxon>Actinomycetota</taxon>
        <taxon>Actinomycetes</taxon>
        <taxon>Streptosporangiales</taxon>
        <taxon>Thermomonosporaceae</taxon>
        <taxon>Actinomadura</taxon>
    </lineage>
</organism>
<evidence type="ECO:0000256" key="1">
    <source>
        <dbReference type="ARBA" id="ARBA00010641"/>
    </source>
</evidence>
<accession>A0A365H189</accession>
<reference evidence="9 10" key="1">
    <citation type="submission" date="2018-06" db="EMBL/GenBank/DDBJ databases">
        <title>Actinomadura craniellae sp. nov. isolated from marine sponge Craniella sp.</title>
        <authorList>
            <person name="Li L."/>
            <person name="Xu Q.H."/>
            <person name="Lin H.W."/>
            <person name="Lu Y.H."/>
        </authorList>
    </citation>
    <scope>NUCLEOTIDE SEQUENCE [LARGE SCALE GENOMIC DNA]</scope>
    <source>
        <strain evidence="9 10">LHW63021</strain>
    </source>
</reference>
<dbReference type="AlphaFoldDB" id="A0A365H189"/>